<dbReference type="Gene3D" id="1.10.630.10">
    <property type="entry name" value="Cytochrome P450"/>
    <property type="match status" value="1"/>
</dbReference>
<dbReference type="GO" id="GO:0005506">
    <property type="term" value="F:iron ion binding"/>
    <property type="evidence" value="ECO:0007669"/>
    <property type="project" value="InterPro"/>
</dbReference>
<evidence type="ECO:0000313" key="8">
    <source>
        <dbReference type="EMBL" id="EDU46233.1"/>
    </source>
</evidence>
<dbReference type="Pfam" id="PF00067">
    <property type="entry name" value="p450"/>
    <property type="match status" value="1"/>
</dbReference>
<dbReference type="GO" id="GO:0016705">
    <property type="term" value="F:oxidoreductase activity, acting on paired donors, with incorporation or reduction of molecular oxygen"/>
    <property type="evidence" value="ECO:0007669"/>
    <property type="project" value="InterPro"/>
</dbReference>
<dbReference type="SUPFAM" id="SSF48264">
    <property type="entry name" value="Cytochrome P450"/>
    <property type="match status" value="1"/>
</dbReference>
<dbReference type="PANTHER" id="PTHR46206:SF2">
    <property type="entry name" value="CYTOCHROME P450 MONOOXYGENASE AUSG-RELATED"/>
    <property type="match status" value="1"/>
</dbReference>
<evidence type="ECO:0000256" key="6">
    <source>
        <dbReference type="ARBA" id="ARBA00023004"/>
    </source>
</evidence>
<organism evidence="8 9">
    <name type="scientific">Pyrenophora tritici-repentis (strain Pt-1C-BFP)</name>
    <name type="common">Wheat tan spot fungus</name>
    <name type="synonym">Drechslera tritici-repentis</name>
    <dbReference type="NCBI Taxonomy" id="426418"/>
    <lineage>
        <taxon>Eukaryota</taxon>
        <taxon>Fungi</taxon>
        <taxon>Dikarya</taxon>
        <taxon>Ascomycota</taxon>
        <taxon>Pezizomycotina</taxon>
        <taxon>Dothideomycetes</taxon>
        <taxon>Pleosporomycetidae</taxon>
        <taxon>Pleosporales</taxon>
        <taxon>Pleosporineae</taxon>
        <taxon>Pleosporaceae</taxon>
        <taxon>Pyrenophora</taxon>
    </lineage>
</organism>
<name>B2WQ17_PYRTR</name>
<dbReference type="OrthoDB" id="1844152at2759"/>
<evidence type="ECO:0000256" key="5">
    <source>
        <dbReference type="ARBA" id="ARBA00023002"/>
    </source>
</evidence>
<evidence type="ECO:0000256" key="1">
    <source>
        <dbReference type="ARBA" id="ARBA00001971"/>
    </source>
</evidence>
<dbReference type="Proteomes" id="UP000001471">
    <property type="component" value="Unassembled WGS sequence"/>
</dbReference>
<evidence type="ECO:0000313" key="9">
    <source>
        <dbReference type="Proteomes" id="UP000001471"/>
    </source>
</evidence>
<sequence length="116" mass="13318">MTQSKIIEVLKAEGMNKNSLYDLKLMDSALKETQRIKPDQMLNLRRMATDNLVTSDGLEIKKGQRVAVDLGNMVDLKAYPEPEKFDIYRYYNMRQNPATAVKSHAFYIICIGTRSL</sequence>
<dbReference type="GO" id="GO:0004497">
    <property type="term" value="F:monooxygenase activity"/>
    <property type="evidence" value="ECO:0007669"/>
    <property type="project" value="UniProtKB-KW"/>
</dbReference>
<keyword evidence="7" id="KW-0503">Monooxygenase</keyword>
<dbReference type="PANTHER" id="PTHR46206">
    <property type="entry name" value="CYTOCHROME P450"/>
    <property type="match status" value="1"/>
</dbReference>
<dbReference type="OMA" id="GHEDQAC"/>
<proteinExistence type="inferred from homology"/>
<evidence type="ECO:0000256" key="3">
    <source>
        <dbReference type="ARBA" id="ARBA00022617"/>
    </source>
</evidence>
<comment type="cofactor">
    <cofactor evidence="1">
        <name>heme</name>
        <dbReference type="ChEBI" id="CHEBI:30413"/>
    </cofactor>
</comment>
<gene>
    <name evidence="8" type="ORF">PTRG_12085</name>
</gene>
<dbReference type="InParanoid" id="B2WQ17"/>
<keyword evidence="5" id="KW-0560">Oxidoreductase</keyword>
<keyword evidence="3" id="KW-0349">Heme</keyword>
<keyword evidence="4" id="KW-0479">Metal-binding</keyword>
<dbReference type="InterPro" id="IPR036396">
    <property type="entry name" value="Cyt_P450_sf"/>
</dbReference>
<comment type="similarity">
    <text evidence="2">Belongs to the cytochrome P450 family.</text>
</comment>
<dbReference type="GO" id="GO:0020037">
    <property type="term" value="F:heme binding"/>
    <property type="evidence" value="ECO:0007669"/>
    <property type="project" value="InterPro"/>
</dbReference>
<evidence type="ECO:0000256" key="2">
    <source>
        <dbReference type="ARBA" id="ARBA00010617"/>
    </source>
</evidence>
<accession>B2WQ17</accession>
<evidence type="ECO:0000256" key="7">
    <source>
        <dbReference type="ARBA" id="ARBA00023033"/>
    </source>
</evidence>
<evidence type="ECO:0000256" key="4">
    <source>
        <dbReference type="ARBA" id="ARBA00022723"/>
    </source>
</evidence>
<protein>
    <submittedName>
        <fullName evidence="8">Cytochrome P450</fullName>
    </submittedName>
</protein>
<dbReference type="HOGENOM" id="CLU_2098077_0_0_1"/>
<dbReference type="STRING" id="426418.B2WQ17"/>
<keyword evidence="6" id="KW-0408">Iron</keyword>
<dbReference type="AlphaFoldDB" id="B2WQ17"/>
<reference evidence="9" key="1">
    <citation type="journal article" date="2013" name="G3 (Bethesda)">
        <title>Comparative genomics of a plant-pathogenic fungus, Pyrenophora tritici-repentis, reveals transduplication and the impact of repeat elements on pathogenicity and population divergence.</title>
        <authorList>
            <person name="Manning V.A."/>
            <person name="Pandelova I."/>
            <person name="Dhillon B."/>
            <person name="Wilhelm L.J."/>
            <person name="Goodwin S.B."/>
            <person name="Berlin A.M."/>
            <person name="Figueroa M."/>
            <person name="Freitag M."/>
            <person name="Hane J.K."/>
            <person name="Henrissat B."/>
            <person name="Holman W.H."/>
            <person name="Kodira C.D."/>
            <person name="Martin J."/>
            <person name="Oliver R.P."/>
            <person name="Robbertse B."/>
            <person name="Schackwitz W."/>
            <person name="Schwartz D.C."/>
            <person name="Spatafora J.W."/>
            <person name="Turgeon B.G."/>
            <person name="Yandava C."/>
            <person name="Young S."/>
            <person name="Zhou S."/>
            <person name="Zeng Q."/>
            <person name="Grigoriev I.V."/>
            <person name="Ma L.-J."/>
            <person name="Ciuffetti L.M."/>
        </authorList>
    </citation>
    <scope>NUCLEOTIDE SEQUENCE [LARGE SCALE GENOMIC DNA]</scope>
    <source>
        <strain evidence="9">Pt-1C-BFP</strain>
    </source>
</reference>
<dbReference type="InterPro" id="IPR001128">
    <property type="entry name" value="Cyt_P450"/>
</dbReference>
<dbReference type="EMBL" id="DS231643">
    <property type="protein sequence ID" value="EDU46233.1"/>
    <property type="molecule type" value="Genomic_DNA"/>
</dbReference>